<protein>
    <submittedName>
        <fullName evidence="1">Uncharacterized protein</fullName>
    </submittedName>
</protein>
<dbReference type="AlphaFoldDB" id="A0A7N2LR18"/>
<accession>A0A7N2LR18</accession>
<proteinExistence type="predicted"/>
<dbReference type="PANTHER" id="PTHR33148">
    <property type="entry name" value="PLASTID MOVEMENT IMPAIRED PROTEIN-RELATED"/>
    <property type="match status" value="1"/>
</dbReference>
<dbReference type="Gramene" id="QL05p068133:mrna">
    <property type="protein sequence ID" value="QL05p068133:mrna"/>
    <property type="gene ID" value="QL05p068133"/>
</dbReference>
<dbReference type="Pfam" id="PF14009">
    <property type="entry name" value="PADRE"/>
    <property type="match status" value="1"/>
</dbReference>
<dbReference type="InParanoid" id="A0A7N2LR18"/>
<organism evidence="1 2">
    <name type="scientific">Quercus lobata</name>
    <name type="common">Valley oak</name>
    <dbReference type="NCBI Taxonomy" id="97700"/>
    <lineage>
        <taxon>Eukaryota</taxon>
        <taxon>Viridiplantae</taxon>
        <taxon>Streptophyta</taxon>
        <taxon>Embryophyta</taxon>
        <taxon>Tracheophyta</taxon>
        <taxon>Spermatophyta</taxon>
        <taxon>Magnoliopsida</taxon>
        <taxon>eudicotyledons</taxon>
        <taxon>Gunneridae</taxon>
        <taxon>Pentapetalae</taxon>
        <taxon>rosids</taxon>
        <taxon>fabids</taxon>
        <taxon>Fagales</taxon>
        <taxon>Fagaceae</taxon>
        <taxon>Quercus</taxon>
    </lineage>
</organism>
<reference evidence="1" key="2">
    <citation type="submission" date="2021-01" db="UniProtKB">
        <authorList>
            <consortium name="EnsemblPlants"/>
        </authorList>
    </citation>
    <scope>IDENTIFICATION</scope>
</reference>
<keyword evidence="2" id="KW-1185">Reference proteome</keyword>
<name>A0A7N2LR18_QUELO</name>
<evidence type="ECO:0000313" key="2">
    <source>
        <dbReference type="Proteomes" id="UP000594261"/>
    </source>
</evidence>
<reference evidence="1 2" key="1">
    <citation type="journal article" date="2016" name="G3 (Bethesda)">
        <title>First Draft Assembly and Annotation of the Genome of a California Endemic Oak Quercus lobata Nee (Fagaceae).</title>
        <authorList>
            <person name="Sork V.L."/>
            <person name="Fitz-Gibbon S.T."/>
            <person name="Puiu D."/>
            <person name="Crepeau M."/>
            <person name="Gugger P.F."/>
            <person name="Sherman R."/>
            <person name="Stevens K."/>
            <person name="Langley C.H."/>
            <person name="Pellegrini M."/>
            <person name="Salzberg S.L."/>
        </authorList>
    </citation>
    <scope>NUCLEOTIDE SEQUENCE [LARGE SCALE GENOMIC DNA]</scope>
    <source>
        <strain evidence="1 2">cv. SW786</strain>
    </source>
</reference>
<evidence type="ECO:0000313" key="1">
    <source>
        <dbReference type="EnsemblPlants" id="QL05p068133:mrna"/>
    </source>
</evidence>
<dbReference type="OMA" id="KIRVLIF"/>
<dbReference type="Proteomes" id="UP000594261">
    <property type="component" value="Chromosome 5"/>
</dbReference>
<dbReference type="InterPro" id="IPR025322">
    <property type="entry name" value="PADRE_dom"/>
</dbReference>
<dbReference type="EMBL" id="LRBV02000005">
    <property type="status" value="NOT_ANNOTATED_CDS"/>
    <property type="molecule type" value="Genomic_DNA"/>
</dbReference>
<dbReference type="EnsemblPlants" id="QL05p068133:mrna">
    <property type="protein sequence ID" value="QL05p068133:mrna"/>
    <property type="gene ID" value="QL05p068133"/>
</dbReference>
<sequence>MGNCMNVLSYSQKKKIKVLIFNGGEKEFNASTPVEEITSGPYNGFELVHHAQPYSPLPPNTRLEPGEVYCLVPLLTQPNYPWMSSKTANHKTGKRRTIKIVVTKEQFQFLLGSTKKFLSEEISVRSLGGFQVGEGCQKWQPSLATIPELFLATIVVRIAFHPI</sequence>
<dbReference type="PANTHER" id="PTHR33148:SF50">
    <property type="entry name" value="DUF4228 DOMAIN-CONTAINING PROTEIN"/>
    <property type="match status" value="1"/>
</dbReference>